<dbReference type="OrthoDB" id="432412at2759"/>
<protein>
    <recommendedName>
        <fullName evidence="3">ADP-ribose pyrophosphatase, mitochondrial</fullName>
    </recommendedName>
</protein>
<dbReference type="Proteomes" id="UP000054843">
    <property type="component" value="Unassembled WGS sequence"/>
</dbReference>
<proteinExistence type="predicted"/>
<organism evidence="1 2">
    <name type="scientific">Trichinella papuae</name>
    <dbReference type="NCBI Taxonomy" id="268474"/>
    <lineage>
        <taxon>Eukaryota</taxon>
        <taxon>Metazoa</taxon>
        <taxon>Ecdysozoa</taxon>
        <taxon>Nematoda</taxon>
        <taxon>Enoplea</taxon>
        <taxon>Dorylaimia</taxon>
        <taxon>Trichinellida</taxon>
        <taxon>Trichinellidae</taxon>
        <taxon>Trichinella</taxon>
    </lineage>
</organism>
<feature type="non-terminal residue" evidence="1">
    <location>
        <position position="1"/>
    </location>
</feature>
<dbReference type="AlphaFoldDB" id="A0A0V1M333"/>
<evidence type="ECO:0000313" key="2">
    <source>
        <dbReference type="Proteomes" id="UP000054843"/>
    </source>
</evidence>
<gene>
    <name evidence="1" type="ORF">T10_13086</name>
</gene>
<name>A0A0V1M333_9BILA</name>
<evidence type="ECO:0008006" key="3">
    <source>
        <dbReference type="Google" id="ProtNLM"/>
    </source>
</evidence>
<sequence>SFEFSTSSSQNDKVTGQNFIFDLPFRDIEGESKIEEDTLKKLLEPFGKLYKSSEEEGTPISISEATLSVEKMITELNRLIRDEDYPIAEREKYWKLKTVIQGEKCDSTTHVYALALQKTDCEFEQILEGKSSTDCSEIAGNPRPLGCTVLSQVTSEDAKIIGAVCRIGLEKEFPMQKSLCQLSRYPGEEKFKTLVPEKESSWLEDVILYAPVGVQPNLTKFRLNYRGRQGIVGLGMLPHYGPVDMSVITIFRKAGEDTEVLSVLDSGLPIEIPKVFVSDLSKKPFGDEIDGILREAFKTTGLSSSQTEEKLEKLYSATTISDVEHRETPYDTDHAYVFTKVAAALDKSKEHIGSIDTFPSEGKLQIGWKKADKSALRLMKAVIPKI</sequence>
<reference evidence="1 2" key="1">
    <citation type="submission" date="2015-01" db="EMBL/GenBank/DDBJ databases">
        <title>Evolution of Trichinella species and genotypes.</title>
        <authorList>
            <person name="Korhonen P.K."/>
            <person name="Edoardo P."/>
            <person name="Giuseppe L.R."/>
            <person name="Gasser R.B."/>
        </authorList>
    </citation>
    <scope>NUCLEOTIDE SEQUENCE [LARGE SCALE GENOMIC DNA]</scope>
    <source>
        <strain evidence="1">ISS1980</strain>
    </source>
</reference>
<comment type="caution">
    <text evidence="1">The sequence shown here is derived from an EMBL/GenBank/DDBJ whole genome shotgun (WGS) entry which is preliminary data.</text>
</comment>
<accession>A0A0V1M333</accession>
<keyword evidence="2" id="KW-1185">Reference proteome</keyword>
<feature type="non-terminal residue" evidence="1">
    <location>
        <position position="386"/>
    </location>
</feature>
<dbReference type="EMBL" id="JYDO01000260">
    <property type="protein sequence ID" value="KRZ66166.1"/>
    <property type="molecule type" value="Genomic_DNA"/>
</dbReference>
<evidence type="ECO:0000313" key="1">
    <source>
        <dbReference type="EMBL" id="KRZ66166.1"/>
    </source>
</evidence>